<dbReference type="KEGG" id="nja:NSJP_3695"/>
<name>A0A1W1IA44_9BACT</name>
<proteinExistence type="predicted"/>
<organism evidence="1 2">
    <name type="scientific">Nitrospira japonica</name>
    <dbReference type="NCBI Taxonomy" id="1325564"/>
    <lineage>
        <taxon>Bacteria</taxon>
        <taxon>Pseudomonadati</taxon>
        <taxon>Nitrospirota</taxon>
        <taxon>Nitrospiria</taxon>
        <taxon>Nitrospirales</taxon>
        <taxon>Nitrospiraceae</taxon>
        <taxon>Nitrospira</taxon>
    </lineage>
</organism>
<accession>A0A1W1IA44</accession>
<dbReference type="Proteomes" id="UP000192042">
    <property type="component" value="Chromosome I"/>
</dbReference>
<protein>
    <submittedName>
        <fullName evidence="1">Uncharacterized protein</fullName>
    </submittedName>
</protein>
<gene>
    <name evidence="1" type="ORF">NSJP_3695</name>
</gene>
<dbReference type="EMBL" id="LT828648">
    <property type="protein sequence ID" value="SLM49862.1"/>
    <property type="molecule type" value="Genomic_DNA"/>
</dbReference>
<dbReference type="AlphaFoldDB" id="A0A1W1IA44"/>
<sequence length="59" mass="6897">MRAERDMIHFVHHPRTATVKNASADRLGEPRSLYTAFYFPFSERANIRFDTTAEPNLNE</sequence>
<evidence type="ECO:0000313" key="1">
    <source>
        <dbReference type="EMBL" id="SLM49862.1"/>
    </source>
</evidence>
<evidence type="ECO:0000313" key="2">
    <source>
        <dbReference type="Proteomes" id="UP000192042"/>
    </source>
</evidence>
<reference evidence="1 2" key="1">
    <citation type="submission" date="2017-03" db="EMBL/GenBank/DDBJ databases">
        <authorList>
            <person name="Afonso C.L."/>
            <person name="Miller P.J."/>
            <person name="Scott M.A."/>
            <person name="Spackman E."/>
            <person name="Goraichik I."/>
            <person name="Dimitrov K.M."/>
            <person name="Suarez D.L."/>
            <person name="Swayne D.E."/>
        </authorList>
    </citation>
    <scope>NUCLEOTIDE SEQUENCE [LARGE SCALE GENOMIC DNA]</scope>
    <source>
        <strain evidence="1">Genome sequencing of Nitrospira japonica strain NJ11</strain>
    </source>
</reference>
<dbReference type="RefSeq" id="WP_080888033.1">
    <property type="nucleotide sequence ID" value="NZ_LT828648.1"/>
</dbReference>
<keyword evidence="2" id="KW-1185">Reference proteome</keyword>